<keyword evidence="2" id="KW-1133">Transmembrane helix</keyword>
<dbReference type="AlphaFoldDB" id="A0A6B1F7E9"/>
<keyword evidence="2" id="KW-0472">Membrane</keyword>
<proteinExistence type="predicted"/>
<keyword evidence="2" id="KW-0812">Transmembrane</keyword>
<name>A0A6B1F7E9_9SYNE</name>
<reference evidence="3" key="1">
    <citation type="submission" date="2019-09" db="EMBL/GenBank/DDBJ databases">
        <title>Characterisation of the sponge microbiome using genome-centric metagenomics.</title>
        <authorList>
            <person name="Engelberts J.P."/>
            <person name="Robbins S.J."/>
            <person name="De Goeij J.M."/>
            <person name="Aranda M."/>
            <person name="Bell S.C."/>
            <person name="Webster N.S."/>
        </authorList>
    </citation>
    <scope>NUCLEOTIDE SEQUENCE</scope>
    <source>
        <strain evidence="3">SB0676_bin_10</strain>
    </source>
</reference>
<evidence type="ECO:0000313" key="3">
    <source>
        <dbReference type="EMBL" id="MYG38699.1"/>
    </source>
</evidence>
<sequence>MASGTPTTKSQVPPPPTAGVSAVERWRQWGEPAVASPIITALVISLVSIGAVAFQALKADIRAVETRLITVEATLREEIRASEARQRGDVTALRGDVTALSDKLDRVLENLLAAR</sequence>
<feature type="transmembrane region" description="Helical" evidence="2">
    <location>
        <begin position="34"/>
        <end position="57"/>
    </location>
</feature>
<evidence type="ECO:0000256" key="1">
    <source>
        <dbReference type="SAM" id="MobiDB-lite"/>
    </source>
</evidence>
<evidence type="ECO:0000256" key="2">
    <source>
        <dbReference type="SAM" id="Phobius"/>
    </source>
</evidence>
<dbReference type="EMBL" id="VYDO01000225">
    <property type="protein sequence ID" value="MYG38699.1"/>
    <property type="molecule type" value="Genomic_DNA"/>
</dbReference>
<feature type="compositionally biased region" description="Polar residues" evidence="1">
    <location>
        <begin position="1"/>
        <end position="11"/>
    </location>
</feature>
<protein>
    <submittedName>
        <fullName evidence="3">Uncharacterized protein</fullName>
    </submittedName>
</protein>
<gene>
    <name evidence="3" type="ORF">F4162_06985</name>
</gene>
<accession>A0A6B1F7E9</accession>
<organism evidence="3">
    <name type="scientific">Synechococcus sp. SB0676_bin_10</name>
    <dbReference type="NCBI Taxonomy" id="2604869"/>
    <lineage>
        <taxon>Bacteria</taxon>
        <taxon>Bacillati</taxon>
        <taxon>Cyanobacteriota</taxon>
        <taxon>Cyanophyceae</taxon>
        <taxon>Synechococcales</taxon>
        <taxon>Synechococcaceae</taxon>
        <taxon>Synechococcus</taxon>
    </lineage>
</organism>
<feature type="region of interest" description="Disordered" evidence="1">
    <location>
        <begin position="1"/>
        <end position="20"/>
    </location>
</feature>
<comment type="caution">
    <text evidence="3">The sequence shown here is derived from an EMBL/GenBank/DDBJ whole genome shotgun (WGS) entry which is preliminary data.</text>
</comment>